<evidence type="ECO:0000313" key="1">
    <source>
        <dbReference type="EMBL" id="KJH80924.1"/>
    </source>
</evidence>
<gene>
    <name evidence="1" type="ORF">UF78_13875</name>
</gene>
<organism evidence="1 2">
    <name type="scientific">Stutzerimonas stutzeri</name>
    <name type="common">Pseudomonas stutzeri</name>
    <dbReference type="NCBI Taxonomy" id="316"/>
    <lineage>
        <taxon>Bacteria</taxon>
        <taxon>Pseudomonadati</taxon>
        <taxon>Pseudomonadota</taxon>
        <taxon>Gammaproteobacteria</taxon>
        <taxon>Pseudomonadales</taxon>
        <taxon>Pseudomonadaceae</taxon>
        <taxon>Stutzerimonas</taxon>
    </lineage>
</organism>
<dbReference type="PATRIC" id="fig|316.101.peg.82"/>
<dbReference type="AlphaFoldDB" id="A0A0D9AJR2"/>
<proteinExistence type="predicted"/>
<comment type="caution">
    <text evidence="1">The sequence shown here is derived from an EMBL/GenBank/DDBJ whole genome shotgun (WGS) entry which is preliminary data.</text>
</comment>
<reference evidence="1 2" key="1">
    <citation type="submission" date="2015-02" db="EMBL/GenBank/DDBJ databases">
        <title>Draft genome sequence of Pseudomonas stutzeri NT0128 isolated from wheat (Triticum turgidum) rhizosphere.</title>
        <authorList>
            <person name="Tovi N."/>
            <person name="Frenk S."/>
            <person name="Hadar Y."/>
            <person name="Minz D."/>
        </authorList>
    </citation>
    <scope>NUCLEOTIDE SEQUENCE [LARGE SCALE GENOMIC DNA]</scope>
    <source>
        <strain evidence="1 2">NT0128</strain>
    </source>
</reference>
<name>A0A0D9AJR2_STUST</name>
<dbReference type="EMBL" id="JYHV01000025">
    <property type="protein sequence ID" value="KJH80924.1"/>
    <property type="molecule type" value="Genomic_DNA"/>
</dbReference>
<sequence>MYRRRFKCYGWNADKQKSKFHLCHINPSQGKDTVGLLHHQNLFIGGSLANQVYGATEVQGAGLCIKRSSLKTKWLVDKDASDKAVLTKVQKYLGTKLVEYAKQNPIRKSQRFGLAKKIKTEFPKCEVPLPELERMGMTALRKLYASLQEQELYTLSLTARRTLVVYVEELERFAEQCQGPAKSSDYKFTADAVRCVSLWLMSQKDQGGFDSIGGFVYGSYFYPLRLKPEQDGSDLRDFAAFQAFAVLQGAKPDRQMITNTLRKYLELTTLDHHDSRSDHNANWLDNAPWIVEDLEIFTVQTELNKQALNNVGLVDAEFLYWWLESKKESLQVASFYDDASFTECRGLNDYPDHYYQVEDDYVPSPPASPWDDPNYLPF</sequence>
<accession>A0A0D9AJR2</accession>
<protein>
    <submittedName>
        <fullName evidence="1">Uncharacterized protein</fullName>
    </submittedName>
</protein>
<dbReference type="Proteomes" id="UP000032487">
    <property type="component" value="Unassembled WGS sequence"/>
</dbReference>
<evidence type="ECO:0000313" key="2">
    <source>
        <dbReference type="Proteomes" id="UP000032487"/>
    </source>
</evidence>